<gene>
    <name evidence="1" type="ORF">QJS10_CPA01g00187</name>
</gene>
<name>A0AAV9FJG7_ACOCL</name>
<evidence type="ECO:0000313" key="1">
    <source>
        <dbReference type="EMBL" id="KAK1325801.1"/>
    </source>
</evidence>
<sequence length="53" mass="5916">MTVKIYGSTKAVCPQRVMHCLFELDVDFDLVPVDLEAGQHKSSAHLAMQIRVS</sequence>
<comment type="caution">
    <text evidence="1">The sequence shown here is derived from an EMBL/GenBank/DDBJ whole genome shotgun (WGS) entry which is preliminary data.</text>
</comment>
<dbReference type="SUPFAM" id="SSF52833">
    <property type="entry name" value="Thioredoxin-like"/>
    <property type="match status" value="1"/>
</dbReference>
<protein>
    <recommendedName>
        <fullName evidence="3">Glutathione S-transferase</fullName>
    </recommendedName>
</protein>
<dbReference type="Proteomes" id="UP001180020">
    <property type="component" value="Unassembled WGS sequence"/>
</dbReference>
<reference evidence="1" key="2">
    <citation type="submission" date="2023-06" db="EMBL/GenBank/DDBJ databases">
        <authorList>
            <person name="Ma L."/>
            <person name="Liu K.-W."/>
            <person name="Li Z."/>
            <person name="Hsiao Y.-Y."/>
            <person name="Qi Y."/>
            <person name="Fu T."/>
            <person name="Tang G."/>
            <person name="Zhang D."/>
            <person name="Sun W.-H."/>
            <person name="Liu D.-K."/>
            <person name="Li Y."/>
            <person name="Chen G.-Z."/>
            <person name="Liu X.-D."/>
            <person name="Liao X.-Y."/>
            <person name="Jiang Y.-T."/>
            <person name="Yu X."/>
            <person name="Hao Y."/>
            <person name="Huang J."/>
            <person name="Zhao X.-W."/>
            <person name="Ke S."/>
            <person name="Chen Y.-Y."/>
            <person name="Wu W.-L."/>
            <person name="Hsu J.-L."/>
            <person name="Lin Y.-F."/>
            <person name="Huang M.-D."/>
            <person name="Li C.-Y."/>
            <person name="Huang L."/>
            <person name="Wang Z.-W."/>
            <person name="Zhao X."/>
            <person name="Zhong W.-Y."/>
            <person name="Peng D.-H."/>
            <person name="Ahmad S."/>
            <person name="Lan S."/>
            <person name="Zhang J.-S."/>
            <person name="Tsai W.-C."/>
            <person name="Van De Peer Y."/>
            <person name="Liu Z.-J."/>
        </authorList>
    </citation>
    <scope>NUCLEOTIDE SEQUENCE</scope>
    <source>
        <strain evidence="1">CP</strain>
        <tissue evidence="1">Leaves</tissue>
    </source>
</reference>
<reference evidence="1" key="1">
    <citation type="journal article" date="2023" name="Nat. Commun.">
        <title>Diploid and tetraploid genomes of Acorus and the evolution of monocots.</title>
        <authorList>
            <person name="Ma L."/>
            <person name="Liu K.W."/>
            <person name="Li Z."/>
            <person name="Hsiao Y.Y."/>
            <person name="Qi Y."/>
            <person name="Fu T."/>
            <person name="Tang G.D."/>
            <person name="Zhang D."/>
            <person name="Sun W.H."/>
            <person name="Liu D.K."/>
            <person name="Li Y."/>
            <person name="Chen G.Z."/>
            <person name="Liu X.D."/>
            <person name="Liao X.Y."/>
            <person name="Jiang Y.T."/>
            <person name="Yu X."/>
            <person name="Hao Y."/>
            <person name="Huang J."/>
            <person name="Zhao X.W."/>
            <person name="Ke S."/>
            <person name="Chen Y.Y."/>
            <person name="Wu W.L."/>
            <person name="Hsu J.L."/>
            <person name="Lin Y.F."/>
            <person name="Huang M.D."/>
            <person name="Li C.Y."/>
            <person name="Huang L."/>
            <person name="Wang Z.W."/>
            <person name="Zhao X."/>
            <person name="Zhong W.Y."/>
            <person name="Peng D.H."/>
            <person name="Ahmad S."/>
            <person name="Lan S."/>
            <person name="Zhang J.S."/>
            <person name="Tsai W.C."/>
            <person name="Van de Peer Y."/>
            <person name="Liu Z.J."/>
        </authorList>
    </citation>
    <scope>NUCLEOTIDE SEQUENCE</scope>
    <source>
        <strain evidence="1">CP</strain>
    </source>
</reference>
<dbReference type="AlphaFoldDB" id="A0AAV9FJG7"/>
<accession>A0AAV9FJG7</accession>
<evidence type="ECO:0008006" key="3">
    <source>
        <dbReference type="Google" id="ProtNLM"/>
    </source>
</evidence>
<dbReference type="EMBL" id="JAUJYO010000001">
    <property type="protein sequence ID" value="KAK1325801.1"/>
    <property type="molecule type" value="Genomic_DNA"/>
</dbReference>
<keyword evidence="2" id="KW-1185">Reference proteome</keyword>
<proteinExistence type="predicted"/>
<organism evidence="1 2">
    <name type="scientific">Acorus calamus</name>
    <name type="common">Sweet flag</name>
    <dbReference type="NCBI Taxonomy" id="4465"/>
    <lineage>
        <taxon>Eukaryota</taxon>
        <taxon>Viridiplantae</taxon>
        <taxon>Streptophyta</taxon>
        <taxon>Embryophyta</taxon>
        <taxon>Tracheophyta</taxon>
        <taxon>Spermatophyta</taxon>
        <taxon>Magnoliopsida</taxon>
        <taxon>Liliopsida</taxon>
        <taxon>Acoraceae</taxon>
        <taxon>Acorus</taxon>
    </lineage>
</organism>
<dbReference type="InterPro" id="IPR036249">
    <property type="entry name" value="Thioredoxin-like_sf"/>
</dbReference>
<dbReference type="Gene3D" id="3.40.30.10">
    <property type="entry name" value="Glutaredoxin"/>
    <property type="match status" value="1"/>
</dbReference>
<evidence type="ECO:0000313" key="2">
    <source>
        <dbReference type="Proteomes" id="UP001180020"/>
    </source>
</evidence>